<dbReference type="SUPFAM" id="SSF50729">
    <property type="entry name" value="PH domain-like"/>
    <property type="match status" value="1"/>
</dbReference>
<protein>
    <recommendedName>
        <fullName evidence="4">PH domain-containing protein</fullName>
    </recommendedName>
</protein>
<dbReference type="InterPro" id="IPR001849">
    <property type="entry name" value="PH_domain"/>
</dbReference>
<comment type="subcellular location">
    <subcellularLocation>
        <location evidence="1">Membrane</location>
    </subcellularLocation>
</comment>
<organism evidence="5 6">
    <name type="scientific">Clytia hemisphaerica</name>
    <dbReference type="NCBI Taxonomy" id="252671"/>
    <lineage>
        <taxon>Eukaryota</taxon>
        <taxon>Metazoa</taxon>
        <taxon>Cnidaria</taxon>
        <taxon>Hydrozoa</taxon>
        <taxon>Hydroidolina</taxon>
        <taxon>Leptothecata</taxon>
        <taxon>Obeliida</taxon>
        <taxon>Clytiidae</taxon>
        <taxon>Clytia</taxon>
    </lineage>
</organism>
<dbReference type="PANTHER" id="PTHR14309:SF10">
    <property type="entry name" value="PH DOMAIN-CONTAINING PROTEIN"/>
    <property type="match status" value="1"/>
</dbReference>
<dbReference type="InterPro" id="IPR011993">
    <property type="entry name" value="PH-like_dom_sf"/>
</dbReference>
<accession>A0A7M5UEC8</accession>
<dbReference type="PANTHER" id="PTHR14309">
    <property type="entry name" value="EXPRESSED PROTEIN"/>
    <property type="match status" value="1"/>
</dbReference>
<evidence type="ECO:0000256" key="3">
    <source>
        <dbReference type="SAM" id="MobiDB-lite"/>
    </source>
</evidence>
<keyword evidence="2" id="KW-0472">Membrane</keyword>
<feature type="domain" description="PH" evidence="4">
    <location>
        <begin position="2"/>
        <end position="113"/>
    </location>
</feature>
<evidence type="ECO:0000256" key="2">
    <source>
        <dbReference type="ARBA" id="ARBA00023136"/>
    </source>
</evidence>
<name>A0A7M5UEC8_9CNID</name>
<feature type="region of interest" description="Disordered" evidence="3">
    <location>
        <begin position="140"/>
        <end position="182"/>
    </location>
</feature>
<feature type="compositionally biased region" description="Low complexity" evidence="3">
    <location>
        <begin position="163"/>
        <end position="182"/>
    </location>
</feature>
<dbReference type="Gene3D" id="2.30.29.30">
    <property type="entry name" value="Pleckstrin-homology domain (PH domain)/Phosphotyrosine-binding domain (PTB)"/>
    <property type="match status" value="1"/>
</dbReference>
<keyword evidence="6" id="KW-1185">Reference proteome</keyword>
<dbReference type="GO" id="GO:0016020">
    <property type="term" value="C:membrane"/>
    <property type="evidence" value="ECO:0007669"/>
    <property type="project" value="UniProtKB-SubCell"/>
</dbReference>
<evidence type="ECO:0000313" key="5">
    <source>
        <dbReference type="EnsemblMetazoa" id="CLYHEMP009336.2"/>
    </source>
</evidence>
<dbReference type="AlphaFoldDB" id="A0A7M5UEC8"/>
<dbReference type="GO" id="GO:0045595">
    <property type="term" value="P:regulation of cell differentiation"/>
    <property type="evidence" value="ECO:0007669"/>
    <property type="project" value="TreeGrafter"/>
</dbReference>
<dbReference type="Pfam" id="PF00169">
    <property type="entry name" value="PH"/>
    <property type="match status" value="1"/>
</dbReference>
<proteinExistence type="predicted"/>
<feature type="region of interest" description="Disordered" evidence="3">
    <location>
        <begin position="115"/>
        <end position="134"/>
    </location>
</feature>
<dbReference type="Proteomes" id="UP000594262">
    <property type="component" value="Unplaced"/>
</dbReference>
<dbReference type="SMART" id="SM00233">
    <property type="entry name" value="PH"/>
    <property type="match status" value="1"/>
</dbReference>
<dbReference type="InterPro" id="IPR039680">
    <property type="entry name" value="PLEKHB1/2"/>
</dbReference>
<dbReference type="EnsemblMetazoa" id="CLYHEMT009336.2">
    <property type="protein sequence ID" value="CLYHEMP009336.2"/>
    <property type="gene ID" value="CLYHEMG009336"/>
</dbReference>
<evidence type="ECO:0000259" key="4">
    <source>
        <dbReference type="PROSITE" id="PS50003"/>
    </source>
</evidence>
<evidence type="ECO:0000256" key="1">
    <source>
        <dbReference type="ARBA" id="ARBA00004370"/>
    </source>
</evidence>
<dbReference type="RefSeq" id="XP_066925438.1">
    <property type="nucleotide sequence ID" value="XM_067069337.1"/>
</dbReference>
<evidence type="ECO:0000313" key="6">
    <source>
        <dbReference type="Proteomes" id="UP000594262"/>
    </source>
</evidence>
<sequence>MSTIKSGTLLKQVQGFLSKDWKPKHCVLYSDGEFAVYQSITDATAETRINLKTDVRSIETGSDCGSVTLPKSRSRDVDSLFGVFGNEKKPHYFLSTRETECREWVIALDRIINQPLPSKSSMAPPGQPPPYTSRMEYEQNINADPPNRGAAQQNTQPPPPQMGQPRPQMGQPQPMMYPQQPPMYGQQPMYGYGQQPMYGPPMYGQPMYQQPVYVQQAPQQQQSRGGSNTGSLLLAGGGGLLGGYLLGSAMSEMSHHHGHNDYGGHDHGGFGGGDFDGGGGFDF</sequence>
<dbReference type="PROSITE" id="PS50003">
    <property type="entry name" value="PH_DOMAIN"/>
    <property type="match status" value="1"/>
</dbReference>
<reference evidence="5" key="1">
    <citation type="submission" date="2021-01" db="UniProtKB">
        <authorList>
            <consortium name="EnsemblMetazoa"/>
        </authorList>
    </citation>
    <scope>IDENTIFICATION</scope>
</reference>
<dbReference type="GeneID" id="136812810"/>